<dbReference type="InterPro" id="IPR025110">
    <property type="entry name" value="AMP-bd_C"/>
</dbReference>
<dbReference type="Gene3D" id="2.30.38.10">
    <property type="entry name" value="Luciferase, Domain 3"/>
    <property type="match status" value="4"/>
</dbReference>
<feature type="domain" description="Carrier" evidence="4">
    <location>
        <begin position="3367"/>
        <end position="3442"/>
    </location>
</feature>
<dbReference type="InterPro" id="IPR023213">
    <property type="entry name" value="CAT-like_dom_sf"/>
</dbReference>
<dbReference type="EMBL" id="CP124545">
    <property type="protein sequence ID" value="WGV52445.2"/>
    <property type="molecule type" value="Genomic_DNA"/>
</dbReference>
<dbReference type="Pfam" id="PF00975">
    <property type="entry name" value="Thioesterase"/>
    <property type="match status" value="1"/>
</dbReference>
<dbReference type="Pfam" id="PF00668">
    <property type="entry name" value="Condensation"/>
    <property type="match status" value="5"/>
</dbReference>
<dbReference type="RefSeq" id="WP_308370578.1">
    <property type="nucleotide sequence ID" value="NZ_CP124545.1"/>
</dbReference>
<dbReference type="InterPro" id="IPR029058">
    <property type="entry name" value="AB_hydrolase_fold"/>
</dbReference>
<evidence type="ECO:0000259" key="4">
    <source>
        <dbReference type="PROSITE" id="PS50075"/>
    </source>
</evidence>
<dbReference type="InterPro" id="IPR006162">
    <property type="entry name" value="Ppantetheine_attach_site"/>
</dbReference>
<dbReference type="NCBIfam" id="TIGR01733">
    <property type="entry name" value="AA-adenyl-dom"/>
    <property type="match status" value="4"/>
</dbReference>
<evidence type="ECO:0000256" key="3">
    <source>
        <dbReference type="ARBA" id="ARBA00022553"/>
    </source>
</evidence>
<dbReference type="InterPro" id="IPR036736">
    <property type="entry name" value="ACP-like_sf"/>
</dbReference>
<dbReference type="Pfam" id="PF13193">
    <property type="entry name" value="AMP-binding_C"/>
    <property type="match status" value="3"/>
</dbReference>
<dbReference type="GO" id="GO:0003824">
    <property type="term" value="F:catalytic activity"/>
    <property type="evidence" value="ECO:0007669"/>
    <property type="project" value="InterPro"/>
</dbReference>
<dbReference type="InterPro" id="IPR010071">
    <property type="entry name" value="AA_adenyl_dom"/>
</dbReference>
<dbReference type="Gene3D" id="1.10.1200.10">
    <property type="entry name" value="ACP-like"/>
    <property type="match status" value="3"/>
</dbReference>
<evidence type="ECO:0000313" key="6">
    <source>
        <dbReference type="Proteomes" id="UP001230933"/>
    </source>
</evidence>
<feature type="domain" description="Carrier" evidence="4">
    <location>
        <begin position="4408"/>
        <end position="4485"/>
    </location>
</feature>
<dbReference type="SUPFAM" id="SSF47336">
    <property type="entry name" value="ACP-like"/>
    <property type="match status" value="4"/>
</dbReference>
<dbReference type="Gene3D" id="3.30.559.30">
    <property type="entry name" value="Nonribosomal peptide synthetase, condensation domain"/>
    <property type="match status" value="5"/>
</dbReference>
<organism evidence="5 6">
    <name type="scientific">Rhodococcus erythropolis</name>
    <name type="common">Arthrobacter picolinophilus</name>
    <dbReference type="NCBI Taxonomy" id="1833"/>
    <lineage>
        <taxon>Bacteria</taxon>
        <taxon>Bacillati</taxon>
        <taxon>Actinomycetota</taxon>
        <taxon>Actinomycetes</taxon>
        <taxon>Mycobacteriales</taxon>
        <taxon>Nocardiaceae</taxon>
        <taxon>Rhodococcus</taxon>
        <taxon>Rhodococcus erythropolis group</taxon>
    </lineage>
</organism>
<dbReference type="NCBIfam" id="NF003417">
    <property type="entry name" value="PRK04813.1"/>
    <property type="match status" value="4"/>
</dbReference>
<sequence>MDGSPDRGIVSAARPDDELTFPLSAAQLSLLVAQQLRPEIPVSIAQYVDVDGPLDIELLTAASKQTGREIGSGYLRLVEVDGVARQWLDLDMDDSLDVVDLRAESDPESAAREWMCKEHTAAIDPFTDRLVRLAVLVLRDDHYYWYSRIHHVALDGFGAMSMMNRTAEIYTAAVRDLPVPPAVTAPLQSLVKAEADYLGSSRWERDRDYWNTKMADKPGGTSLASSTAPSQAWSRLRSATVPTELRSSLERLAVAHDVTTSSVVIGALAAYLARATGTRDVVLSLPVSGRTTKAARRSGGMMSNVVPIRASVDPHFAVGDLLHEVKIELTGALRHQKYRHEDLRRDLNAGDHSIADGRGFHGPLINLMLFHSGITLGDAHGELNVISTGPIEDLSVNVYQTSAAEEIQIDFAANPDLYTNEDISRHHRRFLEFLELFCAAESGTRLMDIDPDAAGKWIAEVQHARNVEYWSSTLSNPAEDLGLPVVAGSGRTSTPLEIEADLCRRLETMATTMNTSLFVLFQSAMAGLLRRVGSADEVSIGVSVRGYGASNPDDFVSMFANQLVLRSTVSNTMTLNDLVGAVDTVAIEAFEHADILLSSVTAALGDGRWVETGPLFRAMVCFEEPLDAHPRFPGLMVGAPIGSDLATVPELFVSLAIPTGEHADFDQPIYGVLDWLGTKEQAEDLADRYLRILTAMVGAPHSALGSVDLLRPDARQALVPPVLPITPVRTLSDILSDRIRATPEAIAVVAGSERVSYRELDRRSNQLARKLVEHGVQSESLVGIMLPKSVDMIVAAVAVVKAGGGYLPLDRAHPAERLAYVVEDAQPVCVISDSTFPNSTFPNSAFPNSDVVVVGVDSDAYSGEGLETDECPRGRGADNLAYVIYTSGSTGRPKGVSVTHATVVRLFENTQVEFGFDGNDVWTMFHSFAFDFSVWELWGALLHGGTLVLVDHEVSRDPDAFRALVAAEGVTVLNQTPSAFYQYIEADLRADSETRLRYVIFGGEALDLRRLGRWYDNHAGYDNHTESGPALVNMYGITETTVHVTHLELDRASASAVTGSRIGDAITGLRVYLLDEHLSPVPVGIAGEIYVAGGQLARGYLGRPDLTAGRFVADPFNAGGRRLYRSGDRARWIAPGQLEYLGRGDAQVKIRGFRIELGEIDSVILGAPGIDDAVTVVAPTPAGGALVTYVTASDAVDAEALRAHAAEALPTYMVPDAFMVIDSIPLTTNGKLDRRALPSPILASTKVFRPPTTTTEGKVAAVLADILGSGPLGLDDNFFHLGGNSLVATTAVARLTEATGVRMPLRALFDHPTVSGIAATIERAAQTPDADGIQVVARPAVLPLAPAQQRLWFLNRVAPESGAYNIPLAVSLRGAVDPDALSAAIVDVVTRHESLRTVFPQIGDNATQKVLGLGEGIAGLESIEVERENLERVIFEFSSAGFDLVRERPVRYLLITVADDEDGDDKDGDDEQAVLVVVLHHMVADGWSLAPLAADLTGAYAARVGGNSPQWAPLPVQYADYTLWHREHLGDVASTDSLAHSQIAFWKQQLAGAPEQLHLPTDRPRPLDPTMRGAGVDIRIGASTHQKLVVLAGDHDATPFIALHACFALLLARYSGTDDIVIGTPVAGRGDRSLDLLVGMFVNTLALRTVVDRDATFAAHLSQVRAVDVDAFDNADVPFDVVVDALELDRSPAHHPVFQAAITSRITTAHTAELAGVSMTARAVETGLTKFDLELTVTERHESGTAAGIDATFTYSTDLFDNATVEALARNFVTLVESAVSEPTAPVGDLRVLGSRESAAILPRRGVASVGESTLAQILGATARTYPDAIALEDSERSLSYGELERRSNRIARYLMDLGVGPETPVALAVARSVDSVLAVWSVTKAGGVFVPVDPRYPADRVAHMLEDSGVRIGIRSAEVAAGPATGGNVSVWIDLGDADTVAECAAYSDAAIDDAAIEDADRTASITAASAAYVIYTSGSTGVPKGTVVTHAGLANLAREQQDRYRITAGSRTLHFASPSFDGAVLELLLAGSTGATMVIAPPDIYGGEALSEFLRSREVTHAFITPAALATVDPAGVTALECVVVGGDVCTPELVSSWGNGRRLHNGYGPTETTVMVAISDPLSPGEPITIGGPIRGTDAVVLDARLQPVPIGGVGELYIGGPGLARGYHLRPALTSDRFVAHPYSTPGARMYRTGDLVRWTKDLTLRYVGRSDHQLKIRGFRIELGEIDAALMDSPLVHFATTIPVESAAGTSLASYVLLSGDADIESLFAALADTLPRYMIPSSITPIDAIPLTPVGKLDRRALPTPIPREVLGTGREPEAGLERTVADVFASLLDVPEVRAGDSFFDLGGNSLVATQVSARLSAATGLAVDVRSIFEAPTVEALAARLAASAEESDDRPALSAGARPDRLPLSAAQQRLWFVNRFDPQSAVYNIPFAIRITGDIHGDALEEALADVIARHEVLRTIYVDSADGPSQLIRAISDVQFSVERYRGSEGIESATTEFAARGFDLGSDLPIRAMLVREDTFAHILVVVIHHIAFDGWSLTPFATDFVAAYSARVVGDAPVFTPLDVQYADYAVWQQDSLGQIDDQESLVARELTFWTAAMAGAPDEVLLPVDRPRGSVTTTAVGSVPIVIDAATGERLAALARRSGTTQFMVVHAILTVVLARLGATDDVVVGTPVAGRGRPELDSLIGMFVNSVPLRTPVDHRASFTSLLEVVRERDLAAFAHPELPFEVLVDALDLDRSTTRHPLFQVMLSYHQNVVSPQVTVHDAHLEAQALEPSVAKFDLEFTLLAGDSEKAEITGSLRFAEALFDISTAETIAARVQSVARAVAADPDTAIDDMEFLSTLERASLMPVRGPAWTSSRTLAEILTRTATRSGDSVALRSGDTTVLYRDLFARASALARRLTTEGIGAEDIVAIAIPRSIDSIVALWGVSLTGAAFVPVDPRYPADRILHMLTDSGATRGVTTEAVIESLPRPVPWMTMDDIHGDGVWQPVPAAPIRIDNLAYIIYTSGSTGKPKGVSVTHRGLSALAAEQTARYGISALSRTLHFSSPSFDASILELLLAVGEGATMVIASPDVYGGEDLAKLITDQQVSHAFITPAALASVDPTGLDVLQSIVVGGEACSPELVRKWAPGRRLFNGYGPTETTVMVCISDALTVGETVTIGGPVRGVSAVILDGSAQPVPVSVTGELYIAGLGLARGYLDQPALTATRFVAAPFGPAGTRMYRTGDLVRWTPLETIEYVGRSDHQVKVRGFRIELGEIDSVLSDYPGVEFAVTVGIDAASGETMLASYVVLGSDAVEMDELLNHARRSLPAFMVPSAITPIEHVPLTPVGKLDRSALPAPTLRSSERSVEPLTTATELQVAGVVAELLGIEQISASDSFFELGGNSLLATRLAQRLGESLGRQVPVRMLFEHPEIRELAAVLDTSAGAKALPPITAVDRPEQVPLSYAQARIWFLNQMDPGSPAYNVPAAISLDGALDVPALEAAVLDVIERHEILRTVFPDSDTGPHQVIQDAFTSLEYANADTREPAELAREFASRGFDITTQSPVRALLLESTPQHHTLVIVIHHIAADGWSIAPLMKDVLTAYVARSSGRAPEFTPLEVHFADFAIWQREALGSVNESESVLGAQASYWRETLRGAPELIDLPSDRARPLTQSLSGGHTAVSLPAHTRIAVEAVAGSNAATPFMVLHAAYAVLLSRLSRSTDIVIGSPVAGRGHRVLDDLVGMFVGTVGLRTTVDPGSTFVDVLRTVRSVDLDAFAHADIPFEQVVDVVAPTRTTDRHPVFQTMISFHGAHPTTWDLPGLAVRAHEITPDIAKYDLQFTVVEQTAEEGGGYEASLAYAKDLFDTDTAESFAVMLETIIETLTAQPSAVVGDVDLAGRGLRALPGRPVGDALTLPELLLRGAADPHAPAIVDVAASATLTYGELDRRSDAMAFALIARGIAPEMIVALALPRSADYVIALWAVAKAGGVFLPVDPAYPAERIEHMLTDSGAVLGITRGEYVAGLPAATSWIELDAVEFTTEIEAAHSETLPDAPLEFDNPAYLIYTSGSTGKPKGVLVTHAGLAAFADEQRERFGVTAHSRALSFASTSFDASVLELLLAFGAGATMVIAPPTVLGGVELHELLDEQTITHAFVTPAALATVDPAGLDHLEAVVVGGDACTADLVSRWAPRRRMFNAYGPTEATVAVTISDLLVAGETVTIGGPIRGVDAMVLDSRLHSVPGQAVGELYVSGDGLARGYLGNPALTAARFVADPHGPEGSRMYRTGDLVREDRARSLVYLGRADHQVKVRGFRIELGEIDAVLASEASVHSAVSVVVGDGVDARIVAYVVPAHGDVDVTALRRHAGTSLPAHMIPSAFVTIDAVPTTPAGKLDRAALPAPLWEAPSGRSPEGSDEIAICAAFAEVLDLADADTYGDSSFFELGGNSLMATRLVAAIKERTSMTVPVAWIFSDPTPEALARRLFELEATVVTSDADTSALAVVLPLRPEGRAEPLFCIHPAIGLAWCYGALDRYVDSSRPLYGLQSPILTDPEFRAELIEDFAARYVEEIRGVQPHGPYHLLGWSIGGLIAHAAAVQLQAAGESVADLILLDSFVLEDPTMAGAQPSLAELIGGLGISVPDADERDLTPEDAEALLHESIGDHPLVSSDRIERLFEEYSAGAELAHRYRPGKFVGDLLFFSAQTDTFDPLRTASAWRPFVSGVIIDRPVPTSHAEMFTEAGLEAIGPVINLAVGTGRHAAPDVDAELDALIEIQDVRG</sequence>
<reference evidence="5" key="1">
    <citation type="submission" date="2023-08" db="EMBL/GenBank/DDBJ databases">
        <title>Isolation and Characterization of Rhodococcus erythropolis MGMM8.</title>
        <authorList>
            <person name="Diabankana R.G.C."/>
            <person name="Afordoanyi D.M."/>
            <person name="Validov S.Z."/>
        </authorList>
    </citation>
    <scope>NUCLEOTIDE SEQUENCE</scope>
    <source>
        <strain evidence="5">MGMM8</strain>
    </source>
</reference>
<keyword evidence="3" id="KW-0597">Phosphoprotein</keyword>
<dbReference type="FunFam" id="3.40.50.980:FF:000002">
    <property type="entry name" value="Enterobactin synthetase component F"/>
    <property type="match status" value="1"/>
</dbReference>
<feature type="domain" description="Carrier" evidence="4">
    <location>
        <begin position="2322"/>
        <end position="2397"/>
    </location>
</feature>
<comment type="cofactor">
    <cofactor evidence="1">
        <name>pantetheine 4'-phosphate</name>
        <dbReference type="ChEBI" id="CHEBI:47942"/>
    </cofactor>
</comment>
<dbReference type="FunFam" id="3.40.50.12780:FF:000012">
    <property type="entry name" value="Non-ribosomal peptide synthetase"/>
    <property type="match status" value="1"/>
</dbReference>
<accession>A0AAX3VC12</accession>
<dbReference type="SUPFAM" id="SSF56801">
    <property type="entry name" value="Acetyl-CoA synthetase-like"/>
    <property type="match status" value="4"/>
</dbReference>
<dbReference type="CDD" id="cd19540">
    <property type="entry name" value="LCL_NRPS-like"/>
    <property type="match status" value="3"/>
</dbReference>
<dbReference type="PANTHER" id="PTHR45527">
    <property type="entry name" value="NONRIBOSOMAL PEPTIDE SYNTHETASE"/>
    <property type="match status" value="1"/>
</dbReference>
<dbReference type="InterPro" id="IPR020806">
    <property type="entry name" value="PKS_PP-bd"/>
</dbReference>
<dbReference type="InterPro" id="IPR001242">
    <property type="entry name" value="Condensation_dom"/>
</dbReference>
<dbReference type="Gene3D" id="3.30.300.30">
    <property type="match status" value="4"/>
</dbReference>
<dbReference type="Gene3D" id="3.30.559.10">
    <property type="entry name" value="Chloramphenicol acetyltransferase-like domain"/>
    <property type="match status" value="4"/>
</dbReference>
<dbReference type="InterPro" id="IPR000873">
    <property type="entry name" value="AMP-dep_synth/lig_dom"/>
</dbReference>
<dbReference type="PROSITE" id="PS50075">
    <property type="entry name" value="CARRIER"/>
    <property type="match status" value="4"/>
</dbReference>
<dbReference type="PROSITE" id="PS00012">
    <property type="entry name" value="PHOSPHOPANTETHEINE"/>
    <property type="match status" value="4"/>
</dbReference>
<dbReference type="GO" id="GO:0005737">
    <property type="term" value="C:cytoplasm"/>
    <property type="evidence" value="ECO:0007669"/>
    <property type="project" value="TreeGrafter"/>
</dbReference>
<dbReference type="GO" id="GO:0043041">
    <property type="term" value="P:amino acid activation for nonribosomal peptide biosynthetic process"/>
    <property type="evidence" value="ECO:0007669"/>
    <property type="project" value="TreeGrafter"/>
</dbReference>
<dbReference type="SUPFAM" id="SSF52777">
    <property type="entry name" value="CoA-dependent acyltransferases"/>
    <property type="match status" value="9"/>
</dbReference>
<protein>
    <submittedName>
        <fullName evidence="5">Amino acid adenylation domain-containing protein</fullName>
    </submittedName>
</protein>
<dbReference type="GO" id="GO:0008610">
    <property type="term" value="P:lipid biosynthetic process"/>
    <property type="evidence" value="ECO:0007669"/>
    <property type="project" value="UniProtKB-ARBA"/>
</dbReference>
<dbReference type="SUPFAM" id="SSF53474">
    <property type="entry name" value="alpha/beta-Hydrolases"/>
    <property type="match status" value="1"/>
</dbReference>
<dbReference type="Gene3D" id="3.40.50.1820">
    <property type="entry name" value="alpha/beta hydrolase"/>
    <property type="match status" value="1"/>
</dbReference>
<dbReference type="FunFam" id="3.40.50.980:FF:000001">
    <property type="entry name" value="Non-ribosomal peptide synthetase"/>
    <property type="match status" value="3"/>
</dbReference>
<dbReference type="Pfam" id="PF00501">
    <property type="entry name" value="AMP-binding"/>
    <property type="match status" value="4"/>
</dbReference>
<dbReference type="PROSITE" id="PS00455">
    <property type="entry name" value="AMP_BINDING"/>
    <property type="match status" value="4"/>
</dbReference>
<dbReference type="CDD" id="cd17643">
    <property type="entry name" value="A_NRPS_Cytc1-like"/>
    <property type="match status" value="1"/>
</dbReference>
<dbReference type="SMART" id="SM00823">
    <property type="entry name" value="PKS_PP"/>
    <property type="match status" value="4"/>
</dbReference>
<evidence type="ECO:0000256" key="2">
    <source>
        <dbReference type="ARBA" id="ARBA00022450"/>
    </source>
</evidence>
<name>A0AAX3VC12_RHOER</name>
<dbReference type="Gene3D" id="3.40.50.980">
    <property type="match status" value="8"/>
</dbReference>
<dbReference type="GO" id="GO:0044550">
    <property type="term" value="P:secondary metabolite biosynthetic process"/>
    <property type="evidence" value="ECO:0007669"/>
    <property type="project" value="TreeGrafter"/>
</dbReference>
<keyword evidence="2" id="KW-0596">Phosphopantetheine</keyword>
<feature type="domain" description="Carrier" evidence="4">
    <location>
        <begin position="1250"/>
        <end position="1325"/>
    </location>
</feature>
<dbReference type="InterPro" id="IPR009081">
    <property type="entry name" value="PP-bd_ACP"/>
</dbReference>
<dbReference type="InterPro" id="IPR020845">
    <property type="entry name" value="AMP-binding_CS"/>
</dbReference>
<dbReference type="GO" id="GO:0031177">
    <property type="term" value="F:phosphopantetheine binding"/>
    <property type="evidence" value="ECO:0007669"/>
    <property type="project" value="InterPro"/>
</dbReference>
<dbReference type="InterPro" id="IPR045851">
    <property type="entry name" value="AMP-bd_C_sf"/>
</dbReference>
<dbReference type="Proteomes" id="UP001230933">
    <property type="component" value="Chromosome"/>
</dbReference>
<dbReference type="PANTHER" id="PTHR45527:SF1">
    <property type="entry name" value="FATTY ACID SYNTHASE"/>
    <property type="match status" value="1"/>
</dbReference>
<gene>
    <name evidence="5" type="ORF">QIE55_14995</name>
</gene>
<evidence type="ECO:0000313" key="5">
    <source>
        <dbReference type="EMBL" id="WGV52445.2"/>
    </source>
</evidence>
<dbReference type="Pfam" id="PF00550">
    <property type="entry name" value="PP-binding"/>
    <property type="match status" value="4"/>
</dbReference>
<evidence type="ECO:0000256" key="1">
    <source>
        <dbReference type="ARBA" id="ARBA00001957"/>
    </source>
</evidence>
<dbReference type="InterPro" id="IPR001031">
    <property type="entry name" value="Thioesterase"/>
</dbReference>
<proteinExistence type="predicted"/>